<dbReference type="InterPro" id="IPR004089">
    <property type="entry name" value="MCPsignal_dom"/>
</dbReference>
<dbReference type="SUPFAM" id="SSF58104">
    <property type="entry name" value="Methyl-accepting chemotaxis protein (MCP) signaling domain"/>
    <property type="match status" value="1"/>
</dbReference>
<evidence type="ECO:0000256" key="2">
    <source>
        <dbReference type="PROSITE-ProRule" id="PRU00284"/>
    </source>
</evidence>
<name>A0ABX1YIE4_9BACL</name>
<dbReference type="PANTHER" id="PTHR32089:SF112">
    <property type="entry name" value="LYSOZYME-LIKE PROTEIN-RELATED"/>
    <property type="match status" value="1"/>
</dbReference>
<sequence length="275" mass="29887">MLEDKQEDKLGQLQNVLSMIQKTYPEDAALVLADTDKVLAYLPGEKIDLKVPVGAPIEKFRGTVSYAALETGIVQREERGPEAFGISYLSTAVPVMREGEVIGVIAAMVSNHKAARLQEGAQELSSLVEEMTATSEEVTRSSMGITQRLDELVSSSNSMVQDIESSFEILSTVKRIADQSHMLGLNAAIEAARAGEQGRGFGVVATEIRKLANDSHALVKNIHSQLAGMKQSILQMDQSIQHIMSFSQHQGQSMQELSRAFEHVAGTANDLSNMD</sequence>
<reference evidence="4 5" key="1">
    <citation type="submission" date="2019-10" db="EMBL/GenBank/DDBJ databases">
        <title>Description of Paenibacillus terricola sp. nov.</title>
        <authorList>
            <person name="Carlier A."/>
            <person name="Qi S."/>
        </authorList>
    </citation>
    <scope>NUCLEOTIDE SEQUENCE [LARGE SCALE GENOMIC DNA]</scope>
    <source>
        <strain evidence="4 5">LMG 31459</strain>
    </source>
</reference>
<dbReference type="EMBL" id="WHOB01000040">
    <property type="protein sequence ID" value="NOU80154.1"/>
    <property type="molecule type" value="Genomic_DNA"/>
</dbReference>
<dbReference type="SMART" id="SM00283">
    <property type="entry name" value="MA"/>
    <property type="match status" value="1"/>
</dbReference>
<dbReference type="RefSeq" id="WP_171717870.1">
    <property type="nucleotide sequence ID" value="NZ_WHOB01000040.1"/>
</dbReference>
<dbReference type="Pfam" id="PF00015">
    <property type="entry name" value="MCPsignal"/>
    <property type="match status" value="1"/>
</dbReference>
<keyword evidence="5" id="KW-1185">Reference proteome</keyword>
<dbReference type="PROSITE" id="PS50111">
    <property type="entry name" value="CHEMOTAXIS_TRANSDUC_2"/>
    <property type="match status" value="1"/>
</dbReference>
<gene>
    <name evidence="4" type="ORF">GC101_14890</name>
</gene>
<feature type="domain" description="Methyl-accepting transducer" evidence="3">
    <location>
        <begin position="114"/>
        <end position="275"/>
    </location>
</feature>
<organism evidence="4 5">
    <name type="scientific">Paenibacillus phytohabitans</name>
    <dbReference type="NCBI Taxonomy" id="2654978"/>
    <lineage>
        <taxon>Bacteria</taxon>
        <taxon>Bacillati</taxon>
        <taxon>Bacillota</taxon>
        <taxon>Bacilli</taxon>
        <taxon>Bacillales</taxon>
        <taxon>Paenibacillaceae</taxon>
        <taxon>Paenibacillus</taxon>
    </lineage>
</organism>
<comment type="caution">
    <text evidence="4">The sequence shown here is derived from an EMBL/GenBank/DDBJ whole genome shotgun (WGS) entry which is preliminary data.</text>
</comment>
<evidence type="ECO:0000313" key="5">
    <source>
        <dbReference type="Proteomes" id="UP000596857"/>
    </source>
</evidence>
<keyword evidence="1 2" id="KW-0807">Transducer</keyword>
<dbReference type="PANTHER" id="PTHR32089">
    <property type="entry name" value="METHYL-ACCEPTING CHEMOTAXIS PROTEIN MCPB"/>
    <property type="match status" value="1"/>
</dbReference>
<protein>
    <submittedName>
        <fullName evidence="4">Chemotaxis protein</fullName>
    </submittedName>
</protein>
<dbReference type="Proteomes" id="UP000596857">
    <property type="component" value="Unassembled WGS sequence"/>
</dbReference>
<evidence type="ECO:0000313" key="4">
    <source>
        <dbReference type="EMBL" id="NOU80154.1"/>
    </source>
</evidence>
<accession>A0ABX1YIE4</accession>
<evidence type="ECO:0000259" key="3">
    <source>
        <dbReference type="PROSITE" id="PS50111"/>
    </source>
</evidence>
<proteinExistence type="predicted"/>
<evidence type="ECO:0000256" key="1">
    <source>
        <dbReference type="ARBA" id="ARBA00023224"/>
    </source>
</evidence>
<dbReference type="Gene3D" id="1.10.287.950">
    <property type="entry name" value="Methyl-accepting chemotaxis protein"/>
    <property type="match status" value="1"/>
</dbReference>